<dbReference type="InterPro" id="IPR013099">
    <property type="entry name" value="K_chnl_dom"/>
</dbReference>
<keyword evidence="2" id="KW-1133">Transmembrane helix</keyword>
<dbReference type="Pfam" id="PF02254">
    <property type="entry name" value="TrkA_N"/>
    <property type="match status" value="1"/>
</dbReference>
<feature type="transmembrane region" description="Helical" evidence="2">
    <location>
        <begin position="60"/>
        <end position="83"/>
    </location>
</feature>
<accession>A0A518HJF8</accession>
<feature type="domain" description="RCK C-terminal" evidence="4">
    <location>
        <begin position="240"/>
        <end position="329"/>
    </location>
</feature>
<dbReference type="Gene3D" id="1.10.287.70">
    <property type="match status" value="1"/>
</dbReference>
<dbReference type="GO" id="GO:0008324">
    <property type="term" value="F:monoatomic cation transmembrane transporter activity"/>
    <property type="evidence" value="ECO:0007669"/>
    <property type="project" value="InterPro"/>
</dbReference>
<dbReference type="GO" id="GO:0006813">
    <property type="term" value="P:potassium ion transport"/>
    <property type="evidence" value="ECO:0007669"/>
    <property type="project" value="InterPro"/>
</dbReference>
<sequence>MHRLAWIITVLVILTLVGVSWFWLVEGWSLLDSAYMTVITLSTVGFDEVRPLSAKGRVFVMVYLVFGLGVFLFAVVQLGEMIVRAELRTWLRRRGMNSALKAMQDHFIICGFGRMGRTICRHLADRKLKFVVVDQNEEKLAKCEELGWPCVRDDATSDRTLLDAGIERARGMAVVLDSDADNLYVVLSARLIAPNLQIIVRAMDEDSAYKMEKAGANRVVSLLSSGAATMAQLLINPQVEDFFEFVTGTGSGTALDLAEIRVTAESPCANHPLSATDFRNRGVIIVAIRRADGEILLPPTAATMIRPDDVLIALGKVSAVSQFLTSEQLSS</sequence>
<comment type="subcellular location">
    <subcellularLocation>
        <location evidence="1">Cell membrane</location>
        <topology evidence="1">Multi-pass membrane protein</topology>
    </subcellularLocation>
</comment>
<keyword evidence="2" id="KW-0812">Transmembrane</keyword>
<feature type="domain" description="RCK N-terminal" evidence="3">
    <location>
        <begin position="104"/>
        <end position="221"/>
    </location>
</feature>
<dbReference type="Pfam" id="PF02080">
    <property type="entry name" value="TrkA_C"/>
    <property type="match status" value="1"/>
</dbReference>
<dbReference type="Gene3D" id="3.30.70.1450">
    <property type="entry name" value="Regulator of K+ conductance, C-terminal domain"/>
    <property type="match status" value="1"/>
</dbReference>
<dbReference type="RefSeq" id="WP_197455759.1">
    <property type="nucleotide sequence ID" value="NZ_CP037423.1"/>
</dbReference>
<evidence type="ECO:0000256" key="2">
    <source>
        <dbReference type="SAM" id="Phobius"/>
    </source>
</evidence>
<protein>
    <submittedName>
        <fullName evidence="5">Voltage-gated potassium channel Kch</fullName>
    </submittedName>
</protein>
<dbReference type="KEGG" id="snep:Enr13x_08230"/>
<dbReference type="Pfam" id="PF07885">
    <property type="entry name" value="Ion_trans_2"/>
    <property type="match status" value="1"/>
</dbReference>
<dbReference type="PROSITE" id="PS51202">
    <property type="entry name" value="RCK_C"/>
    <property type="match status" value="1"/>
</dbReference>
<evidence type="ECO:0000313" key="5">
    <source>
        <dbReference type="EMBL" id="QDV40985.1"/>
    </source>
</evidence>
<evidence type="ECO:0000259" key="3">
    <source>
        <dbReference type="PROSITE" id="PS51201"/>
    </source>
</evidence>
<dbReference type="PROSITE" id="PS51201">
    <property type="entry name" value="RCK_N"/>
    <property type="match status" value="1"/>
</dbReference>
<dbReference type="SUPFAM" id="SSF116726">
    <property type="entry name" value="TrkA C-terminal domain-like"/>
    <property type="match status" value="1"/>
</dbReference>
<dbReference type="InterPro" id="IPR036721">
    <property type="entry name" value="RCK_C_sf"/>
</dbReference>
<reference evidence="5 6" key="1">
    <citation type="submission" date="2019-03" db="EMBL/GenBank/DDBJ databases">
        <title>Deep-cultivation of Planctomycetes and their phenomic and genomic characterization uncovers novel biology.</title>
        <authorList>
            <person name="Wiegand S."/>
            <person name="Jogler M."/>
            <person name="Boedeker C."/>
            <person name="Pinto D."/>
            <person name="Vollmers J."/>
            <person name="Rivas-Marin E."/>
            <person name="Kohn T."/>
            <person name="Peeters S.H."/>
            <person name="Heuer A."/>
            <person name="Rast P."/>
            <person name="Oberbeckmann S."/>
            <person name="Bunk B."/>
            <person name="Jeske O."/>
            <person name="Meyerdierks A."/>
            <person name="Storesund J.E."/>
            <person name="Kallscheuer N."/>
            <person name="Luecker S."/>
            <person name="Lage O.M."/>
            <person name="Pohl T."/>
            <person name="Merkel B.J."/>
            <person name="Hornburger P."/>
            <person name="Mueller R.-W."/>
            <person name="Bruemmer F."/>
            <person name="Labrenz M."/>
            <person name="Spormann A.M."/>
            <person name="Op den Camp H."/>
            <person name="Overmann J."/>
            <person name="Amann R."/>
            <person name="Jetten M.S.M."/>
            <person name="Mascher T."/>
            <person name="Medema M.H."/>
            <person name="Devos D.P."/>
            <person name="Kaster A.-K."/>
            <person name="Ovreas L."/>
            <person name="Rohde M."/>
            <person name="Galperin M.Y."/>
            <person name="Jogler C."/>
        </authorList>
    </citation>
    <scope>NUCLEOTIDE SEQUENCE [LARGE SCALE GENOMIC DNA]</scope>
    <source>
        <strain evidence="5 6">Enr13</strain>
    </source>
</reference>
<name>A0A518HJF8_9BACT</name>
<evidence type="ECO:0000313" key="6">
    <source>
        <dbReference type="Proteomes" id="UP000319004"/>
    </source>
</evidence>
<dbReference type="GO" id="GO:0005886">
    <property type="term" value="C:plasma membrane"/>
    <property type="evidence" value="ECO:0007669"/>
    <property type="project" value="UniProtKB-SubCell"/>
</dbReference>
<keyword evidence="6" id="KW-1185">Reference proteome</keyword>
<feature type="transmembrane region" description="Helical" evidence="2">
    <location>
        <begin position="5"/>
        <end position="24"/>
    </location>
</feature>
<evidence type="ECO:0000256" key="1">
    <source>
        <dbReference type="ARBA" id="ARBA00004651"/>
    </source>
</evidence>
<dbReference type="InterPro" id="IPR050721">
    <property type="entry name" value="Trk_Ktr_HKT_K-transport"/>
</dbReference>
<dbReference type="InterPro" id="IPR036291">
    <property type="entry name" value="NAD(P)-bd_dom_sf"/>
</dbReference>
<dbReference type="InterPro" id="IPR003148">
    <property type="entry name" value="RCK_N"/>
</dbReference>
<keyword evidence="2" id="KW-0472">Membrane</keyword>
<gene>
    <name evidence="5" type="primary">kch_2</name>
    <name evidence="5" type="ORF">Enr13x_08230</name>
</gene>
<dbReference type="PANTHER" id="PTHR43833:SF9">
    <property type="entry name" value="POTASSIUM CHANNEL PROTEIN YUGO-RELATED"/>
    <property type="match status" value="1"/>
</dbReference>
<proteinExistence type="predicted"/>
<dbReference type="PANTHER" id="PTHR43833">
    <property type="entry name" value="POTASSIUM CHANNEL PROTEIN 2-RELATED-RELATED"/>
    <property type="match status" value="1"/>
</dbReference>
<dbReference type="SUPFAM" id="SSF81324">
    <property type="entry name" value="Voltage-gated potassium channels"/>
    <property type="match status" value="1"/>
</dbReference>
<keyword evidence="5" id="KW-0407">Ion channel</keyword>
<dbReference type="EMBL" id="CP037423">
    <property type="protein sequence ID" value="QDV40985.1"/>
    <property type="molecule type" value="Genomic_DNA"/>
</dbReference>
<dbReference type="SUPFAM" id="SSF51735">
    <property type="entry name" value="NAD(P)-binding Rossmann-fold domains"/>
    <property type="match status" value="1"/>
</dbReference>
<keyword evidence="5" id="KW-0406">Ion transport</keyword>
<dbReference type="Proteomes" id="UP000319004">
    <property type="component" value="Chromosome"/>
</dbReference>
<dbReference type="InterPro" id="IPR006037">
    <property type="entry name" value="RCK_C"/>
</dbReference>
<dbReference type="AlphaFoldDB" id="A0A518HJF8"/>
<dbReference type="Gene3D" id="3.40.50.720">
    <property type="entry name" value="NAD(P)-binding Rossmann-like Domain"/>
    <property type="match status" value="1"/>
</dbReference>
<keyword evidence="5" id="KW-0813">Transport</keyword>
<organism evidence="5 6">
    <name type="scientific">Stieleria neptunia</name>
    <dbReference type="NCBI Taxonomy" id="2527979"/>
    <lineage>
        <taxon>Bacteria</taxon>
        <taxon>Pseudomonadati</taxon>
        <taxon>Planctomycetota</taxon>
        <taxon>Planctomycetia</taxon>
        <taxon>Pirellulales</taxon>
        <taxon>Pirellulaceae</taxon>
        <taxon>Stieleria</taxon>
    </lineage>
</organism>
<evidence type="ECO:0000259" key="4">
    <source>
        <dbReference type="PROSITE" id="PS51202"/>
    </source>
</evidence>